<proteinExistence type="predicted"/>
<reference evidence="1" key="2">
    <citation type="journal article" date="2015" name="Data Brief">
        <title>Shoot transcriptome of the giant reed, Arundo donax.</title>
        <authorList>
            <person name="Barrero R.A."/>
            <person name="Guerrero F.D."/>
            <person name="Moolhuijzen P."/>
            <person name="Goolsby J.A."/>
            <person name="Tidwell J."/>
            <person name="Bellgard S.E."/>
            <person name="Bellgard M.I."/>
        </authorList>
    </citation>
    <scope>NUCLEOTIDE SEQUENCE</scope>
    <source>
        <tissue evidence="1">Shoot tissue taken approximately 20 cm above the soil surface</tissue>
    </source>
</reference>
<reference evidence="1" key="1">
    <citation type="submission" date="2014-09" db="EMBL/GenBank/DDBJ databases">
        <authorList>
            <person name="Magalhaes I.L.F."/>
            <person name="Oliveira U."/>
            <person name="Santos F.R."/>
            <person name="Vidigal T.H.D.A."/>
            <person name="Brescovit A.D."/>
            <person name="Santos A.J."/>
        </authorList>
    </citation>
    <scope>NUCLEOTIDE SEQUENCE</scope>
    <source>
        <tissue evidence="1">Shoot tissue taken approximately 20 cm above the soil surface</tissue>
    </source>
</reference>
<name>A0A0A9FMG4_ARUDO</name>
<dbReference type="AlphaFoldDB" id="A0A0A9FMG4"/>
<accession>A0A0A9FMG4</accession>
<protein>
    <submittedName>
        <fullName evidence="1">Uncharacterized protein</fullName>
    </submittedName>
</protein>
<organism evidence="1">
    <name type="scientific">Arundo donax</name>
    <name type="common">Giant reed</name>
    <name type="synonym">Donax arundinaceus</name>
    <dbReference type="NCBI Taxonomy" id="35708"/>
    <lineage>
        <taxon>Eukaryota</taxon>
        <taxon>Viridiplantae</taxon>
        <taxon>Streptophyta</taxon>
        <taxon>Embryophyta</taxon>
        <taxon>Tracheophyta</taxon>
        <taxon>Spermatophyta</taxon>
        <taxon>Magnoliopsida</taxon>
        <taxon>Liliopsida</taxon>
        <taxon>Poales</taxon>
        <taxon>Poaceae</taxon>
        <taxon>PACMAD clade</taxon>
        <taxon>Arundinoideae</taxon>
        <taxon>Arundineae</taxon>
        <taxon>Arundo</taxon>
    </lineage>
</organism>
<evidence type="ECO:0000313" key="1">
    <source>
        <dbReference type="EMBL" id="JAE12444.1"/>
    </source>
</evidence>
<dbReference type="EMBL" id="GBRH01185452">
    <property type="protein sequence ID" value="JAE12444.1"/>
    <property type="molecule type" value="Transcribed_RNA"/>
</dbReference>
<sequence length="18" mass="2089">MDMSFSELIHIVGSYQTM</sequence>